<organism evidence="1 2">
    <name type="scientific">Meridianimarinicoccus marinus</name>
    <dbReference type="NCBI Taxonomy" id="3231483"/>
    <lineage>
        <taxon>Bacteria</taxon>
        <taxon>Pseudomonadati</taxon>
        <taxon>Pseudomonadota</taxon>
        <taxon>Alphaproteobacteria</taxon>
        <taxon>Rhodobacterales</taxon>
        <taxon>Paracoccaceae</taxon>
        <taxon>Meridianimarinicoccus</taxon>
    </lineage>
</organism>
<dbReference type="SUPFAM" id="SSF54427">
    <property type="entry name" value="NTF2-like"/>
    <property type="match status" value="1"/>
</dbReference>
<accession>A0ABV3L422</accession>
<dbReference type="InterPro" id="IPR032710">
    <property type="entry name" value="NTF2-like_dom_sf"/>
</dbReference>
<dbReference type="RefSeq" id="WP_366192076.1">
    <property type="nucleotide sequence ID" value="NZ_JBFBVU010000005.1"/>
</dbReference>
<dbReference type="Pfam" id="PF07366">
    <property type="entry name" value="SnoaL"/>
    <property type="match status" value="1"/>
</dbReference>
<reference evidence="1 2" key="1">
    <citation type="submission" date="2024-07" db="EMBL/GenBank/DDBJ databases">
        <authorList>
            <person name="Kang M."/>
        </authorList>
    </citation>
    <scope>NUCLEOTIDE SEQUENCE [LARGE SCALE GENOMIC DNA]</scope>
    <source>
        <strain evidence="1 2">DFM31</strain>
    </source>
</reference>
<comment type="caution">
    <text evidence="1">The sequence shown here is derived from an EMBL/GenBank/DDBJ whole genome shotgun (WGS) entry which is preliminary data.</text>
</comment>
<protein>
    <submittedName>
        <fullName evidence="1">Nuclear transport factor 2 family protein</fullName>
    </submittedName>
</protein>
<dbReference type="Gene3D" id="3.10.450.50">
    <property type="match status" value="1"/>
</dbReference>
<dbReference type="Proteomes" id="UP001553161">
    <property type="component" value="Unassembled WGS sequence"/>
</dbReference>
<proteinExistence type="predicted"/>
<evidence type="ECO:0000313" key="1">
    <source>
        <dbReference type="EMBL" id="MEV8466271.1"/>
    </source>
</evidence>
<name>A0ABV3L422_9RHOB</name>
<keyword evidence="2" id="KW-1185">Reference proteome</keyword>
<dbReference type="EMBL" id="JBFBVU010000005">
    <property type="protein sequence ID" value="MEV8466271.1"/>
    <property type="molecule type" value="Genomic_DNA"/>
</dbReference>
<gene>
    <name evidence="1" type="ORF">AB0T83_05660</name>
</gene>
<evidence type="ECO:0000313" key="2">
    <source>
        <dbReference type="Proteomes" id="UP001553161"/>
    </source>
</evidence>
<sequence length="137" mass="15038">MTIAKTAREFFEACETGKGWDVCKQYCHDDASFDCQSDALADTSTLEAYTNWTKAILTPMPDGHYELKGFAADEERGTVVATSVFHGTQTGEGGPVPPTGKTIATDYAYSMEFEGGKIRHLTKIWNDGIAMRQLGWA</sequence>
<dbReference type="InterPro" id="IPR009959">
    <property type="entry name" value="Cyclase_SnoaL-like"/>
</dbReference>